<evidence type="ECO:0000256" key="2">
    <source>
        <dbReference type="ARBA" id="ARBA00009901"/>
    </source>
</evidence>
<dbReference type="PANTHER" id="PTHR16130:SF2">
    <property type="entry name" value="LYSOSOMAL COBALAMIN TRANSPORT ESCORT PROTEIN LMBD1"/>
    <property type="match status" value="1"/>
</dbReference>
<dbReference type="InterPro" id="IPR006876">
    <property type="entry name" value="LMBR1-like_membr_prot"/>
</dbReference>
<evidence type="ECO:0000313" key="12">
    <source>
        <dbReference type="Proteomes" id="UP000759131"/>
    </source>
</evidence>
<gene>
    <name evidence="11" type="ORF">OSB1V03_LOCUS23024</name>
</gene>
<evidence type="ECO:0000256" key="5">
    <source>
        <dbReference type="ARBA" id="ARBA00022692"/>
    </source>
</evidence>
<feature type="non-terminal residue" evidence="11">
    <location>
        <position position="160"/>
    </location>
</feature>
<evidence type="ECO:0000256" key="7">
    <source>
        <dbReference type="ARBA" id="ARBA00023136"/>
    </source>
</evidence>
<comment type="similarity">
    <text evidence="2">Belongs to the LIMR family. LMBRD1 subfamily.</text>
</comment>
<protein>
    <submittedName>
        <fullName evidence="11">Uncharacterized protein</fullName>
    </submittedName>
</protein>
<evidence type="ECO:0000256" key="8">
    <source>
        <dbReference type="ARBA" id="ARBA00023228"/>
    </source>
</evidence>
<feature type="transmembrane region" description="Helical" evidence="10">
    <location>
        <begin position="42"/>
        <end position="60"/>
    </location>
</feature>
<keyword evidence="9" id="KW-0170">Cobalt</keyword>
<dbReference type="InterPro" id="IPR050854">
    <property type="entry name" value="LMBD1_LysCbl_Transport"/>
</dbReference>
<keyword evidence="12" id="KW-1185">Reference proteome</keyword>
<keyword evidence="7 10" id="KW-0472">Membrane</keyword>
<dbReference type="GO" id="GO:0031419">
    <property type="term" value="F:cobalamin binding"/>
    <property type="evidence" value="ECO:0007669"/>
    <property type="project" value="UniProtKB-KW"/>
</dbReference>
<keyword evidence="4" id="KW-0846">Cobalamin</keyword>
<dbReference type="Pfam" id="PF04791">
    <property type="entry name" value="LMBR1"/>
    <property type="match status" value="1"/>
</dbReference>
<keyword evidence="5 10" id="KW-0812">Transmembrane</keyword>
<dbReference type="GO" id="GO:0005765">
    <property type="term" value="C:lysosomal membrane"/>
    <property type="evidence" value="ECO:0007669"/>
    <property type="project" value="UniProtKB-SubCell"/>
</dbReference>
<evidence type="ECO:0000256" key="4">
    <source>
        <dbReference type="ARBA" id="ARBA00022628"/>
    </source>
</evidence>
<evidence type="ECO:0000313" key="11">
    <source>
        <dbReference type="EMBL" id="CAD7650780.1"/>
    </source>
</evidence>
<evidence type="ECO:0000256" key="10">
    <source>
        <dbReference type="SAM" id="Phobius"/>
    </source>
</evidence>
<dbReference type="Proteomes" id="UP000759131">
    <property type="component" value="Unassembled WGS sequence"/>
</dbReference>
<keyword evidence="3" id="KW-0813">Transport</keyword>
<comment type="subcellular location">
    <subcellularLocation>
        <location evidence="1">Lysosome membrane</location>
        <topology evidence="1">Multi-pass membrane protein</topology>
    </subcellularLocation>
</comment>
<dbReference type="GO" id="GO:0072665">
    <property type="term" value="P:protein localization to vacuole"/>
    <property type="evidence" value="ECO:0007669"/>
    <property type="project" value="TreeGrafter"/>
</dbReference>
<evidence type="ECO:0000256" key="6">
    <source>
        <dbReference type="ARBA" id="ARBA00022989"/>
    </source>
</evidence>
<organism evidence="11">
    <name type="scientific">Medioppia subpectinata</name>
    <dbReference type="NCBI Taxonomy" id="1979941"/>
    <lineage>
        <taxon>Eukaryota</taxon>
        <taxon>Metazoa</taxon>
        <taxon>Ecdysozoa</taxon>
        <taxon>Arthropoda</taxon>
        <taxon>Chelicerata</taxon>
        <taxon>Arachnida</taxon>
        <taxon>Acari</taxon>
        <taxon>Acariformes</taxon>
        <taxon>Sarcoptiformes</taxon>
        <taxon>Oribatida</taxon>
        <taxon>Brachypylina</taxon>
        <taxon>Oppioidea</taxon>
        <taxon>Oppiidae</taxon>
        <taxon>Medioppia</taxon>
    </lineage>
</organism>
<evidence type="ECO:0000256" key="9">
    <source>
        <dbReference type="ARBA" id="ARBA00023285"/>
    </source>
</evidence>
<evidence type="ECO:0000256" key="1">
    <source>
        <dbReference type="ARBA" id="ARBA00004155"/>
    </source>
</evidence>
<dbReference type="OrthoDB" id="73273at2759"/>
<name>A0A7R9QMX7_9ACAR</name>
<dbReference type="EMBL" id="OC908349">
    <property type="protein sequence ID" value="CAD7650780.1"/>
    <property type="molecule type" value="Genomic_DNA"/>
</dbReference>
<keyword evidence="6 10" id="KW-1133">Transmembrane helix</keyword>
<proteinExistence type="inferred from homology"/>
<reference evidence="11" key="1">
    <citation type="submission" date="2020-11" db="EMBL/GenBank/DDBJ databases">
        <authorList>
            <person name="Tran Van P."/>
        </authorList>
    </citation>
    <scope>NUCLEOTIDE SEQUENCE</scope>
</reference>
<dbReference type="EMBL" id="CAJPIZ010053774">
    <property type="protein sequence ID" value="CAG2123079.1"/>
    <property type="molecule type" value="Genomic_DNA"/>
</dbReference>
<accession>A0A7R9QMX7</accession>
<dbReference type="AlphaFoldDB" id="A0A7R9QMX7"/>
<dbReference type="PANTHER" id="PTHR16130">
    <property type="entry name" value="LYSOSOMAL COBALAMIN TRANSPORTER-RELATED"/>
    <property type="match status" value="1"/>
</dbReference>
<sequence length="160" mass="18302">MYSLIFFCVFILIPFVYFYYEEKSEEGFTSEGRFCGAFKYSVGFLFVAVILLLIGAFIPLHEYHPHNNGTNSSSEWIDDMKFIIDDLSRNRGEDALSMVLSILSSVGVIYLVIFTGFGMSSFPIGLIRGTRSARMEIERIQDSHLANQTKINALRDRERI</sequence>
<keyword evidence="8" id="KW-0458">Lysosome</keyword>
<evidence type="ECO:0000256" key="3">
    <source>
        <dbReference type="ARBA" id="ARBA00022448"/>
    </source>
</evidence>
<feature type="transmembrane region" description="Helical" evidence="10">
    <location>
        <begin position="95"/>
        <end position="117"/>
    </location>
</feature>